<evidence type="ECO:0000256" key="2">
    <source>
        <dbReference type="ARBA" id="ARBA00022679"/>
    </source>
</evidence>
<keyword evidence="1 5" id="KW-0489">Methyltransferase</keyword>
<keyword evidence="6" id="KW-1185">Reference proteome</keyword>
<keyword evidence="2 5" id="KW-0808">Transferase</keyword>
<reference evidence="5 6" key="1">
    <citation type="journal article" date="2014" name="Genome Announc.">
        <title>Draft Genome Sequence of the Antitrypanosomally Active Sponge-Associated Bacterium Actinokineospora sp. Strain EG49.</title>
        <authorList>
            <person name="Harjes J."/>
            <person name="Ryu T."/>
            <person name="Abdelmohsen U.R."/>
            <person name="Moitinho-Silva L."/>
            <person name="Horn H."/>
            <person name="Ravasi T."/>
            <person name="Hentschel U."/>
        </authorList>
    </citation>
    <scope>NUCLEOTIDE SEQUENCE [LARGE SCALE GENOMIC DNA]</scope>
    <source>
        <strain evidence="5 6">EG49</strain>
    </source>
</reference>
<dbReference type="InterPro" id="IPR013216">
    <property type="entry name" value="Methyltransf_11"/>
</dbReference>
<evidence type="ECO:0000313" key="6">
    <source>
        <dbReference type="Proteomes" id="UP000019277"/>
    </source>
</evidence>
<dbReference type="Gene3D" id="3.40.50.150">
    <property type="entry name" value="Vaccinia Virus protein VP39"/>
    <property type="match status" value="1"/>
</dbReference>
<comment type="caution">
    <text evidence="5">The sequence shown here is derived from an EMBL/GenBank/DDBJ whole genome shotgun (WGS) entry which is preliminary data.</text>
</comment>
<dbReference type="STRING" id="909613.UO65_1583"/>
<dbReference type="GO" id="GO:0032259">
    <property type="term" value="P:methylation"/>
    <property type="evidence" value="ECO:0007669"/>
    <property type="project" value="UniProtKB-KW"/>
</dbReference>
<dbReference type="InterPro" id="IPR029063">
    <property type="entry name" value="SAM-dependent_MTases_sf"/>
</dbReference>
<dbReference type="eggNOG" id="COG2227">
    <property type="taxonomic scope" value="Bacteria"/>
</dbReference>
<dbReference type="SUPFAM" id="SSF53335">
    <property type="entry name" value="S-adenosyl-L-methionine-dependent methyltransferases"/>
    <property type="match status" value="1"/>
</dbReference>
<gene>
    <name evidence="5" type="ORF">UO65_1583</name>
</gene>
<evidence type="ECO:0000313" key="5">
    <source>
        <dbReference type="EMBL" id="EWC63089.1"/>
    </source>
</evidence>
<dbReference type="GO" id="GO:0008757">
    <property type="term" value="F:S-adenosylmethionine-dependent methyltransferase activity"/>
    <property type="evidence" value="ECO:0007669"/>
    <property type="project" value="InterPro"/>
</dbReference>
<organism evidence="5 6">
    <name type="scientific">Actinokineospora spheciospongiae</name>
    <dbReference type="NCBI Taxonomy" id="909613"/>
    <lineage>
        <taxon>Bacteria</taxon>
        <taxon>Bacillati</taxon>
        <taxon>Actinomycetota</taxon>
        <taxon>Actinomycetes</taxon>
        <taxon>Pseudonocardiales</taxon>
        <taxon>Pseudonocardiaceae</taxon>
        <taxon>Actinokineospora</taxon>
    </lineage>
</organism>
<dbReference type="Proteomes" id="UP000019277">
    <property type="component" value="Unassembled WGS sequence"/>
</dbReference>
<dbReference type="PANTHER" id="PTHR43464:SF19">
    <property type="entry name" value="UBIQUINONE BIOSYNTHESIS O-METHYLTRANSFERASE, MITOCHONDRIAL"/>
    <property type="match status" value="1"/>
</dbReference>
<protein>
    <submittedName>
        <fullName evidence="5">Methyltransferase type 11</fullName>
    </submittedName>
</protein>
<accession>W7JAN5</accession>
<keyword evidence="3" id="KW-0949">S-adenosyl-L-methionine</keyword>
<dbReference type="Pfam" id="PF08241">
    <property type="entry name" value="Methyltransf_11"/>
    <property type="match status" value="1"/>
</dbReference>
<proteinExistence type="predicted"/>
<name>W7JAN5_9PSEU</name>
<evidence type="ECO:0000256" key="1">
    <source>
        <dbReference type="ARBA" id="ARBA00022603"/>
    </source>
</evidence>
<dbReference type="CDD" id="cd02440">
    <property type="entry name" value="AdoMet_MTases"/>
    <property type="match status" value="1"/>
</dbReference>
<dbReference type="AlphaFoldDB" id="W7JAN5"/>
<evidence type="ECO:0000259" key="4">
    <source>
        <dbReference type="Pfam" id="PF08241"/>
    </source>
</evidence>
<feature type="domain" description="Methyltransferase type 11" evidence="4">
    <location>
        <begin position="2"/>
        <end position="98"/>
    </location>
</feature>
<dbReference type="PANTHER" id="PTHR43464">
    <property type="entry name" value="METHYLTRANSFERASE"/>
    <property type="match status" value="1"/>
</dbReference>
<sequence length="207" mass="21344">MLDVAGGAGGDALPLAALGHEVTLVDPAGALLECARTHAEGLPGRVHVVQAHAEDVPHLFTAAAFDVVLCHGLLHHVDDRVALLRAVTAPLRPGGLLSVVGPNPAADPLVAAAGEGDLDRALALAGSGRVWVQEVRAALPACTADDVRADLTALGAEPIAHYGIRCVADLVAPPVDPDALEVLELALADRMPYPLLARFFHLLARRG</sequence>
<evidence type="ECO:0000256" key="3">
    <source>
        <dbReference type="ARBA" id="ARBA00022691"/>
    </source>
</evidence>
<dbReference type="EMBL" id="AYXG01000056">
    <property type="protein sequence ID" value="EWC63089.1"/>
    <property type="molecule type" value="Genomic_DNA"/>
</dbReference>